<dbReference type="SUPFAM" id="SSF55961">
    <property type="entry name" value="Bet v1-like"/>
    <property type="match status" value="1"/>
</dbReference>
<dbReference type="InterPro" id="IPR023393">
    <property type="entry name" value="START-like_dom_sf"/>
</dbReference>
<protein>
    <submittedName>
        <fullName evidence="4">Cyclase/dehydrase</fullName>
    </submittedName>
</protein>
<keyword evidence="2" id="KW-0732">Signal</keyword>
<feature type="domain" description="Coenzyme Q-binding protein COQ10 START" evidence="3">
    <location>
        <begin position="51"/>
        <end position="179"/>
    </location>
</feature>
<feature type="chain" id="PRO_5026112265" evidence="2">
    <location>
        <begin position="17"/>
        <end position="203"/>
    </location>
</feature>
<reference evidence="4 5" key="1">
    <citation type="submission" date="2019-11" db="EMBL/GenBank/DDBJ databases">
        <title>Novel species isolated from a subtropical stream in China.</title>
        <authorList>
            <person name="Lu H."/>
        </authorList>
    </citation>
    <scope>NUCLEOTIDE SEQUENCE [LARGE SCALE GENOMIC DNA]</scope>
    <source>
        <strain evidence="4 5">FT80W</strain>
    </source>
</reference>
<accession>A0A6I2KYC4</accession>
<evidence type="ECO:0000259" key="3">
    <source>
        <dbReference type="Pfam" id="PF03364"/>
    </source>
</evidence>
<evidence type="ECO:0000256" key="2">
    <source>
        <dbReference type="SAM" id="SignalP"/>
    </source>
</evidence>
<dbReference type="AlphaFoldDB" id="A0A6I2KYC4"/>
<dbReference type="InterPro" id="IPR005031">
    <property type="entry name" value="COQ10_START"/>
</dbReference>
<dbReference type="Pfam" id="PF03364">
    <property type="entry name" value="Polyketide_cyc"/>
    <property type="match status" value="1"/>
</dbReference>
<organism evidence="4 5">
    <name type="scientific">Duganella guangzhouensis</name>
    <dbReference type="NCBI Taxonomy" id="2666084"/>
    <lineage>
        <taxon>Bacteria</taxon>
        <taxon>Pseudomonadati</taxon>
        <taxon>Pseudomonadota</taxon>
        <taxon>Betaproteobacteria</taxon>
        <taxon>Burkholderiales</taxon>
        <taxon>Oxalobacteraceae</taxon>
        <taxon>Telluria group</taxon>
        <taxon>Duganella</taxon>
    </lineage>
</organism>
<evidence type="ECO:0000256" key="1">
    <source>
        <dbReference type="ARBA" id="ARBA00008918"/>
    </source>
</evidence>
<dbReference type="PANTHER" id="PTHR34060">
    <property type="entry name" value="POLYKETIDE CYCLASE / DEHYDRASE AND LIPID TRANSPORT PROTEIN"/>
    <property type="match status" value="1"/>
</dbReference>
<keyword evidence="5" id="KW-1185">Reference proteome</keyword>
<feature type="signal peptide" evidence="2">
    <location>
        <begin position="1"/>
        <end position="16"/>
    </location>
</feature>
<name>A0A6I2KYC4_9BURK</name>
<evidence type="ECO:0000313" key="4">
    <source>
        <dbReference type="EMBL" id="MRW91145.1"/>
    </source>
</evidence>
<evidence type="ECO:0000313" key="5">
    <source>
        <dbReference type="Proteomes" id="UP000433309"/>
    </source>
</evidence>
<dbReference type="EMBL" id="WKJK01000006">
    <property type="protein sequence ID" value="MRW91145.1"/>
    <property type="molecule type" value="Genomic_DNA"/>
</dbReference>
<dbReference type="Proteomes" id="UP000433309">
    <property type="component" value="Unassembled WGS sequence"/>
</dbReference>
<proteinExistence type="inferred from homology"/>
<comment type="similarity">
    <text evidence="1">Belongs to the ribosome association toxin RatA family.</text>
</comment>
<dbReference type="PANTHER" id="PTHR34060:SF2">
    <property type="entry name" value="OS03G0837900 PROTEIN"/>
    <property type="match status" value="1"/>
</dbReference>
<sequence length="203" mass="22720">MRFLLFLLLGVSAAMATAQAPKLDLPKLEVSVNRVEQDGQHMYEVNAIGYVAAPLPKVWRILTGYERMSEFVPDMESCKVLSRNGNEVIIEQFGVARFLFMSRTIHLIVKAVEQPMSAIDISLISGDMKHYESRWELVPVPESGGTKIVYRGRLMPNFYVPGILGNKLVKSDIERMMSAVLARLDRKDAPKVEAIPQPQSGSN</sequence>
<comment type="caution">
    <text evidence="4">The sequence shown here is derived from an EMBL/GenBank/DDBJ whole genome shotgun (WGS) entry which is preliminary data.</text>
</comment>
<gene>
    <name evidence="4" type="ORF">GJ699_14205</name>
</gene>
<dbReference type="Gene3D" id="3.30.530.20">
    <property type="match status" value="1"/>
</dbReference>